<dbReference type="RefSeq" id="XP_013332548.1">
    <property type="nucleotide sequence ID" value="XM_013477094.1"/>
</dbReference>
<name>A0A0F4Z763_RASE3</name>
<dbReference type="InterPro" id="IPR050300">
    <property type="entry name" value="GDXG_lipolytic_enzyme"/>
</dbReference>
<feature type="domain" description="Alpha/beta hydrolase fold-3" evidence="2">
    <location>
        <begin position="124"/>
        <end position="357"/>
    </location>
</feature>
<dbReference type="PANTHER" id="PTHR48081">
    <property type="entry name" value="AB HYDROLASE SUPERFAMILY PROTEIN C4A8.06C"/>
    <property type="match status" value="1"/>
</dbReference>
<organism evidence="3 4">
    <name type="scientific">Rasamsonia emersonii (strain ATCC 16479 / CBS 393.64 / IMI 116815)</name>
    <dbReference type="NCBI Taxonomy" id="1408163"/>
    <lineage>
        <taxon>Eukaryota</taxon>
        <taxon>Fungi</taxon>
        <taxon>Dikarya</taxon>
        <taxon>Ascomycota</taxon>
        <taxon>Pezizomycotina</taxon>
        <taxon>Eurotiomycetes</taxon>
        <taxon>Eurotiomycetidae</taxon>
        <taxon>Eurotiales</taxon>
        <taxon>Trichocomaceae</taxon>
        <taxon>Rasamsonia</taxon>
    </lineage>
</organism>
<dbReference type="EMBL" id="LASV01000004">
    <property type="protein sequence ID" value="KKA25936.1"/>
    <property type="molecule type" value="Genomic_DNA"/>
</dbReference>
<dbReference type="STRING" id="1408163.A0A0F4Z763"/>
<dbReference type="InterPro" id="IPR013094">
    <property type="entry name" value="AB_hydrolase_3"/>
</dbReference>
<proteinExistence type="predicted"/>
<evidence type="ECO:0000313" key="3">
    <source>
        <dbReference type="EMBL" id="KKA25936.1"/>
    </source>
</evidence>
<evidence type="ECO:0000256" key="1">
    <source>
        <dbReference type="ARBA" id="ARBA00022801"/>
    </source>
</evidence>
<dbReference type="GeneID" id="25312094"/>
<evidence type="ECO:0000259" key="2">
    <source>
        <dbReference type="Pfam" id="PF07859"/>
    </source>
</evidence>
<dbReference type="Pfam" id="PF07859">
    <property type="entry name" value="Abhydrolase_3"/>
    <property type="match status" value="1"/>
</dbReference>
<dbReference type="Gene3D" id="3.40.50.1820">
    <property type="entry name" value="alpha/beta hydrolase"/>
    <property type="match status" value="1"/>
</dbReference>
<dbReference type="InterPro" id="IPR029058">
    <property type="entry name" value="AB_hydrolase_fold"/>
</dbReference>
<evidence type="ECO:0000313" key="4">
    <source>
        <dbReference type="Proteomes" id="UP000053958"/>
    </source>
</evidence>
<dbReference type="AlphaFoldDB" id="A0A0F4Z763"/>
<comment type="caution">
    <text evidence="3">The sequence shown here is derived from an EMBL/GenBank/DDBJ whole genome shotgun (WGS) entry which is preliminary data.</text>
</comment>
<sequence>MTTGDNPGDDYPPRLSVAEKASLCCTLLASATSTLLVHGTKGIFRGRKGAKHYSVHLAHALVRTLNDTLTTRQYQYLLPPTYQTYEAYAKRKKFQPETVRLPRYGGMGHWLGSKTAKNVLFSAKGGGFALSANDLYFDFCWDLIQSLHAAGHDLSVFFVSYTLTPHAIYPTQLKQCVEALRYILREAGFSPENVFLGGDSAGANVALAVLLHVSHHPHPEIIADEADDSKDQDARLDLSLSASGDNDSYYLGGIFCLGPWVDFNFDRPSEKTNRFKDCLSKKSEQAWAREYVNGRNPDGWNEPAVAPAEWWKGVRVREFLILAGSDEILLSGIGEFAEKVQSMFPRLTFFIGQDEGHVSPIVDRGLFGKKQRARIQTAQVLKTWFAERLLSRRSAEAGS</sequence>
<dbReference type="Proteomes" id="UP000053958">
    <property type="component" value="Unassembled WGS sequence"/>
</dbReference>
<dbReference type="OrthoDB" id="2152029at2759"/>
<keyword evidence="1 3" id="KW-0378">Hydrolase</keyword>
<dbReference type="PANTHER" id="PTHR48081:SF31">
    <property type="entry name" value="STERYL ACETYL HYDROLASE MUG81-RELATED"/>
    <property type="match status" value="1"/>
</dbReference>
<protein>
    <submittedName>
        <fullName evidence="3">6-hexanolactone hydrolase</fullName>
    </submittedName>
</protein>
<keyword evidence="4" id="KW-1185">Reference proteome</keyword>
<dbReference type="SUPFAM" id="SSF53474">
    <property type="entry name" value="alpha/beta-Hydrolases"/>
    <property type="match status" value="1"/>
</dbReference>
<dbReference type="GO" id="GO:0016787">
    <property type="term" value="F:hydrolase activity"/>
    <property type="evidence" value="ECO:0007669"/>
    <property type="project" value="UniProtKB-KW"/>
</dbReference>
<reference evidence="3 4" key="1">
    <citation type="submission" date="2015-04" db="EMBL/GenBank/DDBJ databases">
        <authorList>
            <person name="Heijne W.H."/>
            <person name="Fedorova N.D."/>
            <person name="Nierman W.C."/>
            <person name="Vollebregt A.W."/>
            <person name="Zhao Z."/>
            <person name="Wu L."/>
            <person name="Kumar M."/>
            <person name="Stam H."/>
            <person name="van den Berg M.A."/>
            <person name="Pel H.J."/>
        </authorList>
    </citation>
    <scope>NUCLEOTIDE SEQUENCE [LARGE SCALE GENOMIC DNA]</scope>
    <source>
        <strain evidence="3 4">CBS 393.64</strain>
    </source>
</reference>
<accession>A0A0F4Z763</accession>
<gene>
    <name evidence="3" type="ORF">T310_0030</name>
</gene>